<evidence type="ECO:0000256" key="2">
    <source>
        <dbReference type="ARBA" id="ARBA00023002"/>
    </source>
</evidence>
<name>A0A7W6BLM7_9SPHN</name>
<dbReference type="Proteomes" id="UP000571950">
    <property type="component" value="Unassembled WGS sequence"/>
</dbReference>
<evidence type="ECO:0000256" key="3">
    <source>
        <dbReference type="ARBA" id="ARBA00051383"/>
    </source>
</evidence>
<dbReference type="RefSeq" id="WP_188071408.1">
    <property type="nucleotide sequence ID" value="NZ_BSPS01000001.1"/>
</dbReference>
<dbReference type="Pfam" id="PF13561">
    <property type="entry name" value="adh_short_C2"/>
    <property type="match status" value="1"/>
</dbReference>
<dbReference type="EMBL" id="JACIDT010000004">
    <property type="protein sequence ID" value="MBB3925867.1"/>
    <property type="molecule type" value="Genomic_DNA"/>
</dbReference>
<dbReference type="PANTHER" id="PTHR24321:SF15">
    <property type="entry name" value="OXIDOREDUCTASE UCPA"/>
    <property type="match status" value="1"/>
</dbReference>
<comment type="similarity">
    <text evidence="1">Belongs to the short-chain dehydrogenases/reductases (SDR) family.</text>
</comment>
<sequence length="272" mass="29134">MGQRDKRRLEGKVAVVMGATRQGNMGQAIARRFLEEGARVVVSGRNREGLDAFARENGAHAIACDITRRAEIEALAEATTALHGGIDIAVNAAAIGFLAPFEEESEEQIDSMLSIIFKGGLFFLQAMVGAMKRQGNGKGGSIITISSAVADIMSENHCSYMGAKAGLNHMTRYVAYEYGKHGIRANILSPGLTVTPMLGDYMAPGMVEAYAREYPLGRIGTVEDIANAALFMASDECFMTGETFHVTGGLRLRRNPTTEEIMASIAAHAPSD</sequence>
<dbReference type="GO" id="GO:0016491">
    <property type="term" value="F:oxidoreductase activity"/>
    <property type="evidence" value="ECO:0007669"/>
    <property type="project" value="UniProtKB-KW"/>
</dbReference>
<organism evidence="4 5">
    <name type="scientific">Sphingobium jiangsuense</name>
    <dbReference type="NCBI Taxonomy" id="870476"/>
    <lineage>
        <taxon>Bacteria</taxon>
        <taxon>Pseudomonadati</taxon>
        <taxon>Pseudomonadota</taxon>
        <taxon>Alphaproteobacteria</taxon>
        <taxon>Sphingomonadales</taxon>
        <taxon>Sphingomonadaceae</taxon>
        <taxon>Sphingobium</taxon>
    </lineage>
</organism>
<dbReference type="CDD" id="cd05233">
    <property type="entry name" value="SDR_c"/>
    <property type="match status" value="1"/>
</dbReference>
<dbReference type="FunFam" id="3.40.50.720:FF:000084">
    <property type="entry name" value="Short-chain dehydrogenase reductase"/>
    <property type="match status" value="1"/>
</dbReference>
<protein>
    <submittedName>
        <fullName evidence="4">NAD(P)-dependent dehydrogenase (Short-subunit alcohol dehydrogenase family)</fullName>
    </submittedName>
</protein>
<reference evidence="4 5" key="1">
    <citation type="submission" date="2020-08" db="EMBL/GenBank/DDBJ databases">
        <title>Genomic Encyclopedia of Type Strains, Phase IV (KMG-IV): sequencing the most valuable type-strain genomes for metagenomic binning, comparative biology and taxonomic classification.</title>
        <authorList>
            <person name="Goeker M."/>
        </authorList>
    </citation>
    <scope>NUCLEOTIDE SEQUENCE [LARGE SCALE GENOMIC DNA]</scope>
    <source>
        <strain evidence="4 5">DSM 26189</strain>
    </source>
</reference>
<dbReference type="SUPFAM" id="SSF51735">
    <property type="entry name" value="NAD(P)-binding Rossmann-fold domains"/>
    <property type="match status" value="1"/>
</dbReference>
<keyword evidence="2" id="KW-0560">Oxidoreductase</keyword>
<comment type="catalytic activity">
    <reaction evidence="3">
        <text>2,5-dichlorocyclohexa-2,5-dien-1,4-diol + NAD(+) = 2,5-dichlorohydroquinone + NADH + H(+)</text>
        <dbReference type="Rhea" id="RHEA:15741"/>
        <dbReference type="ChEBI" id="CHEBI:15378"/>
        <dbReference type="ChEBI" id="CHEBI:27545"/>
        <dbReference type="ChEBI" id="CHEBI:28975"/>
        <dbReference type="ChEBI" id="CHEBI:57540"/>
        <dbReference type="ChEBI" id="CHEBI:57945"/>
    </reaction>
</comment>
<dbReference type="Gene3D" id="3.40.50.720">
    <property type="entry name" value="NAD(P)-binding Rossmann-like Domain"/>
    <property type="match status" value="1"/>
</dbReference>
<accession>A0A7W6BLM7</accession>
<comment type="caution">
    <text evidence="4">The sequence shown here is derived from an EMBL/GenBank/DDBJ whole genome shotgun (WGS) entry which is preliminary data.</text>
</comment>
<dbReference type="InterPro" id="IPR002347">
    <property type="entry name" value="SDR_fam"/>
</dbReference>
<evidence type="ECO:0000313" key="4">
    <source>
        <dbReference type="EMBL" id="MBB3925867.1"/>
    </source>
</evidence>
<proteinExistence type="inferred from homology"/>
<evidence type="ECO:0000256" key="1">
    <source>
        <dbReference type="ARBA" id="ARBA00006484"/>
    </source>
</evidence>
<dbReference type="AlphaFoldDB" id="A0A7W6BLM7"/>
<gene>
    <name evidence="4" type="ORF">GGR43_001582</name>
</gene>
<dbReference type="PANTHER" id="PTHR24321">
    <property type="entry name" value="DEHYDROGENASES, SHORT CHAIN"/>
    <property type="match status" value="1"/>
</dbReference>
<dbReference type="PRINTS" id="PR00081">
    <property type="entry name" value="GDHRDH"/>
</dbReference>
<dbReference type="InterPro" id="IPR036291">
    <property type="entry name" value="NAD(P)-bd_dom_sf"/>
</dbReference>
<evidence type="ECO:0000313" key="5">
    <source>
        <dbReference type="Proteomes" id="UP000571950"/>
    </source>
</evidence>
<keyword evidence="5" id="KW-1185">Reference proteome</keyword>
<dbReference type="PRINTS" id="PR00080">
    <property type="entry name" value="SDRFAMILY"/>
</dbReference>